<organism evidence="3 4">
    <name type="scientific">Achaetomium macrosporum</name>
    <dbReference type="NCBI Taxonomy" id="79813"/>
    <lineage>
        <taxon>Eukaryota</taxon>
        <taxon>Fungi</taxon>
        <taxon>Dikarya</taxon>
        <taxon>Ascomycota</taxon>
        <taxon>Pezizomycotina</taxon>
        <taxon>Sordariomycetes</taxon>
        <taxon>Sordariomycetidae</taxon>
        <taxon>Sordariales</taxon>
        <taxon>Chaetomiaceae</taxon>
        <taxon>Achaetomium</taxon>
    </lineage>
</organism>
<comment type="caution">
    <text evidence="3">The sequence shown here is derived from an EMBL/GenBank/DDBJ whole genome shotgun (WGS) entry which is preliminary data.</text>
</comment>
<accession>A0AAN7CDU0</accession>
<reference evidence="3" key="2">
    <citation type="submission" date="2023-05" db="EMBL/GenBank/DDBJ databases">
        <authorList>
            <consortium name="Lawrence Berkeley National Laboratory"/>
            <person name="Steindorff A."/>
            <person name="Hensen N."/>
            <person name="Bonometti L."/>
            <person name="Westerberg I."/>
            <person name="Brannstrom I.O."/>
            <person name="Guillou S."/>
            <person name="Cros-Aarteil S."/>
            <person name="Calhoun S."/>
            <person name="Haridas S."/>
            <person name="Kuo A."/>
            <person name="Mondo S."/>
            <person name="Pangilinan J."/>
            <person name="Riley R."/>
            <person name="Labutti K."/>
            <person name="Andreopoulos B."/>
            <person name="Lipzen A."/>
            <person name="Chen C."/>
            <person name="Yanf M."/>
            <person name="Daum C."/>
            <person name="Ng V."/>
            <person name="Clum A."/>
            <person name="Ohm R."/>
            <person name="Martin F."/>
            <person name="Silar P."/>
            <person name="Natvig D."/>
            <person name="Lalanne C."/>
            <person name="Gautier V."/>
            <person name="Ament-Velasquez S.L."/>
            <person name="Kruys A."/>
            <person name="Hutchinson M.I."/>
            <person name="Powell A.J."/>
            <person name="Barry K."/>
            <person name="Miller A.N."/>
            <person name="Grigoriev I.V."/>
            <person name="Debuchy R."/>
            <person name="Gladieux P."/>
            <person name="Thoren M.H."/>
            <person name="Johannesson H."/>
        </authorList>
    </citation>
    <scope>NUCLEOTIDE SEQUENCE</scope>
    <source>
        <strain evidence="3">CBS 532.94</strain>
    </source>
</reference>
<dbReference type="Gene3D" id="3.40.50.1820">
    <property type="entry name" value="alpha/beta hydrolase"/>
    <property type="match status" value="1"/>
</dbReference>
<gene>
    <name evidence="3" type="ORF">C8A03DRAFT_42257</name>
</gene>
<dbReference type="PANTHER" id="PTHR11440">
    <property type="entry name" value="LECITHIN-CHOLESTEROL ACYLTRANSFERASE-RELATED"/>
    <property type="match status" value="1"/>
</dbReference>
<dbReference type="InterPro" id="IPR029058">
    <property type="entry name" value="AB_hydrolase_fold"/>
</dbReference>
<dbReference type="Pfam" id="PF00561">
    <property type="entry name" value="Abhydrolase_1"/>
    <property type="match status" value="1"/>
</dbReference>
<feature type="compositionally biased region" description="Polar residues" evidence="1">
    <location>
        <begin position="8"/>
        <end position="20"/>
    </location>
</feature>
<sequence length="352" mass="38803">MGCAHSFDTVQERSSLSPSHGTPDCPVYARNIGSTPSIYRQSACLRHFGAYAPLCRDIAPTDARIKGLGKEIDGEYAVLRDSYETPKHPIVLAHGLLGFAELKLAGSFLPSLHYWRGIKEALSANHAEVITASVPPSSSIEKRAAKLAQDIEAQAKGKSVNIIAHSMGGLDARYMISQLHPAGVDVKSLTTIGTPHHGSPFADYLINGIGPDYLPRLYELWQRMTGWEASAFEQLTTKYMAEEFNPKTLDAPAVRYFSYGAMVRHKPPLLSPFRHSHHVIERREGPNDGLVSVESSKWGIYKGTLLGVNHLDLINWSNRLRFTVQKLMGHPPSFNAVAFYLDIGDMLAKEGL</sequence>
<name>A0AAN7CDU0_9PEZI</name>
<keyword evidence="4" id="KW-1185">Reference proteome</keyword>
<evidence type="ECO:0000313" key="3">
    <source>
        <dbReference type="EMBL" id="KAK4240216.1"/>
    </source>
</evidence>
<dbReference type="SUPFAM" id="SSF53474">
    <property type="entry name" value="alpha/beta-Hydrolases"/>
    <property type="match status" value="1"/>
</dbReference>
<evidence type="ECO:0000259" key="2">
    <source>
        <dbReference type="Pfam" id="PF00561"/>
    </source>
</evidence>
<evidence type="ECO:0000313" key="4">
    <source>
        <dbReference type="Proteomes" id="UP001303760"/>
    </source>
</evidence>
<dbReference type="InterPro" id="IPR000073">
    <property type="entry name" value="AB_hydrolase_1"/>
</dbReference>
<proteinExistence type="predicted"/>
<protein>
    <submittedName>
        <fullName evidence="3">Lipase 2</fullName>
    </submittedName>
</protein>
<dbReference type="AlphaFoldDB" id="A0AAN7CDU0"/>
<feature type="region of interest" description="Disordered" evidence="1">
    <location>
        <begin position="1"/>
        <end position="21"/>
    </location>
</feature>
<reference evidence="3" key="1">
    <citation type="journal article" date="2023" name="Mol. Phylogenet. Evol.">
        <title>Genome-scale phylogeny and comparative genomics of the fungal order Sordariales.</title>
        <authorList>
            <person name="Hensen N."/>
            <person name="Bonometti L."/>
            <person name="Westerberg I."/>
            <person name="Brannstrom I.O."/>
            <person name="Guillou S."/>
            <person name="Cros-Aarteil S."/>
            <person name="Calhoun S."/>
            <person name="Haridas S."/>
            <person name="Kuo A."/>
            <person name="Mondo S."/>
            <person name="Pangilinan J."/>
            <person name="Riley R."/>
            <person name="LaButti K."/>
            <person name="Andreopoulos B."/>
            <person name="Lipzen A."/>
            <person name="Chen C."/>
            <person name="Yan M."/>
            <person name="Daum C."/>
            <person name="Ng V."/>
            <person name="Clum A."/>
            <person name="Steindorff A."/>
            <person name="Ohm R.A."/>
            <person name="Martin F."/>
            <person name="Silar P."/>
            <person name="Natvig D.O."/>
            <person name="Lalanne C."/>
            <person name="Gautier V."/>
            <person name="Ament-Velasquez S.L."/>
            <person name="Kruys A."/>
            <person name="Hutchinson M.I."/>
            <person name="Powell A.J."/>
            <person name="Barry K."/>
            <person name="Miller A.N."/>
            <person name="Grigoriev I.V."/>
            <person name="Debuchy R."/>
            <person name="Gladieux P."/>
            <person name="Hiltunen Thoren M."/>
            <person name="Johannesson H."/>
        </authorList>
    </citation>
    <scope>NUCLEOTIDE SEQUENCE</scope>
    <source>
        <strain evidence="3">CBS 532.94</strain>
    </source>
</reference>
<feature type="domain" description="AB hydrolase-1" evidence="2">
    <location>
        <begin position="89"/>
        <end position="217"/>
    </location>
</feature>
<dbReference type="EMBL" id="MU860045">
    <property type="protein sequence ID" value="KAK4240216.1"/>
    <property type="molecule type" value="Genomic_DNA"/>
</dbReference>
<evidence type="ECO:0000256" key="1">
    <source>
        <dbReference type="SAM" id="MobiDB-lite"/>
    </source>
</evidence>
<dbReference type="Proteomes" id="UP001303760">
    <property type="component" value="Unassembled WGS sequence"/>
</dbReference>